<dbReference type="RefSeq" id="WP_187948727.1">
    <property type="nucleotide sequence ID" value="NZ_WNJQ01000004.1"/>
</dbReference>
<keyword evidence="1" id="KW-0812">Transmembrane</keyword>
<keyword evidence="1" id="KW-0472">Membrane</keyword>
<keyword evidence="1" id="KW-1133">Transmembrane helix</keyword>
<protein>
    <submittedName>
        <fullName evidence="2">DUF454 family protein</fullName>
    </submittedName>
</protein>
<keyword evidence="3" id="KW-1185">Reference proteome</keyword>
<comment type="caution">
    <text evidence="2">The sequence shown here is derived from an EMBL/GenBank/DDBJ whole genome shotgun (WGS) entry which is preliminary data.</text>
</comment>
<sequence length="133" mass="15271">MKRHFLISVGILSFLLGSAGVLLPVLPTTPFLLLSGYCFAHSSNKFNDWLKKTKIYQIYVSDYAETKSIPKYKKWKILMNSYILMGISIFLAPLQPVKVMLVLLTLALTVVLLFVIPNRKDHLKTKEDQKYIH</sequence>
<feature type="transmembrane region" description="Helical" evidence="1">
    <location>
        <begin position="77"/>
        <end position="93"/>
    </location>
</feature>
<dbReference type="PANTHER" id="PTHR35813">
    <property type="entry name" value="INNER MEMBRANE PROTEIN YBAN"/>
    <property type="match status" value="1"/>
</dbReference>
<dbReference type="PIRSF" id="PIRSF016789">
    <property type="entry name" value="DUF454"/>
    <property type="match status" value="1"/>
</dbReference>
<evidence type="ECO:0000313" key="2">
    <source>
        <dbReference type="EMBL" id="MBC9825355.1"/>
    </source>
</evidence>
<dbReference type="Pfam" id="PF04304">
    <property type="entry name" value="DUF454"/>
    <property type="match status" value="1"/>
</dbReference>
<organism evidence="2 3">
    <name type="scientific">Carnobacterium inhibens</name>
    <dbReference type="NCBI Taxonomy" id="147709"/>
    <lineage>
        <taxon>Bacteria</taxon>
        <taxon>Bacillati</taxon>
        <taxon>Bacillota</taxon>
        <taxon>Bacilli</taxon>
        <taxon>Lactobacillales</taxon>
        <taxon>Carnobacteriaceae</taxon>
        <taxon>Carnobacterium</taxon>
    </lineage>
</organism>
<accession>A0ABR7TD32</accession>
<name>A0ABR7TD32_9LACT</name>
<dbReference type="Proteomes" id="UP000638836">
    <property type="component" value="Unassembled WGS sequence"/>
</dbReference>
<dbReference type="InterPro" id="IPR007401">
    <property type="entry name" value="DUF454"/>
</dbReference>
<dbReference type="PANTHER" id="PTHR35813:SF1">
    <property type="entry name" value="INNER MEMBRANE PROTEIN YBAN"/>
    <property type="match status" value="1"/>
</dbReference>
<evidence type="ECO:0000313" key="3">
    <source>
        <dbReference type="Proteomes" id="UP000638836"/>
    </source>
</evidence>
<dbReference type="EMBL" id="WNJQ01000004">
    <property type="protein sequence ID" value="MBC9825355.1"/>
    <property type="molecule type" value="Genomic_DNA"/>
</dbReference>
<gene>
    <name evidence="2" type="ORF">GLO26_05870</name>
</gene>
<proteinExistence type="predicted"/>
<feature type="transmembrane region" description="Helical" evidence="1">
    <location>
        <begin position="99"/>
        <end position="116"/>
    </location>
</feature>
<feature type="transmembrane region" description="Helical" evidence="1">
    <location>
        <begin position="6"/>
        <end position="26"/>
    </location>
</feature>
<evidence type="ECO:0000256" key="1">
    <source>
        <dbReference type="SAM" id="Phobius"/>
    </source>
</evidence>
<reference evidence="2 3" key="1">
    <citation type="journal article" date="2020" name="Microorganisms">
        <title>New Insight into Antimicrobial Compounds from Food and Marine-Sourced Carnobacterium Species through Phenotype and Genome Analyses.</title>
        <authorList>
            <person name="Begrem S."/>
            <person name="Ivaniuk F."/>
            <person name="Gigout-Chevalier F."/>
            <person name="Kolypczuk L."/>
            <person name="Bonnetot S."/>
            <person name="Leroi F."/>
            <person name="Grovel O."/>
            <person name="Delbarre-Ladrat C."/>
            <person name="Passerini D."/>
        </authorList>
    </citation>
    <scope>NUCLEOTIDE SEQUENCE [LARGE SCALE GENOMIC DNA]</scope>
    <source>
        <strain evidence="2 3">MIP2551</strain>
    </source>
</reference>